<dbReference type="Pfam" id="PF05299">
    <property type="entry name" value="Peptidase_M61"/>
    <property type="match status" value="1"/>
</dbReference>
<sequence length="596" mass="67352">MIKQLLKPFLFISIIFMAITAQAQNSANIAFKVSFTEPQAHYADVEMTISNIKKDEITVKMPTWAPGSYLIREFSKNIESFAVNANKTSVPFEKVAKNAWKIKTKGKNAITITYRVYSFEVSVRTSYVDASHAFLSPTGIFMYVDGSLGEPSTVTIEPFTGWAKVSTGLQPIPDKAFTYYAKNFDWLFDSPIEVGNQDVFEFMAAGVRHEVAMVNAGEYDKEKLKRDMAKIVEKETAIFGENPNKYYVFIVHHFNAGGGGLEHLNSTVLGASRNAYSDPKRYQSFLGLVAHEYFHLWNVKRLRPIALGPFNYDEENYTTNLWIAEGFTAYYDNLIVQRISKYTPDEFVNLIQSDYNAVHNQLGNKSQPLSESSFDAWIKQYRPNENSSNTTISYYNKGALIACMLDLAIINNSKGMQSLDDAMRFAYNEFYKNKNRGYTDLEFKAVLEKYAGDNLDQFYADFINGTKDLDFNKYLNYAGLKISERQALKQPSLGVTMSKTDKTEIATVTRNSAAWNAGLNVKDEIIAINGDRTQDAINYISKLAVNDEADFLISRDGLLKTIKVKLTASASKTMQIQQLENVSATQKTVLEKWLSL</sequence>
<dbReference type="RefSeq" id="WP_379043382.1">
    <property type="nucleotide sequence ID" value="NZ_JBHSKW010000032.1"/>
</dbReference>
<name>A0ABW5TSV8_9SPHI</name>
<reference evidence="4" key="1">
    <citation type="journal article" date="2019" name="Int. J. Syst. Evol. Microbiol.">
        <title>The Global Catalogue of Microorganisms (GCM) 10K type strain sequencing project: providing services to taxonomists for standard genome sequencing and annotation.</title>
        <authorList>
            <consortium name="The Broad Institute Genomics Platform"/>
            <consortium name="The Broad Institute Genome Sequencing Center for Infectious Disease"/>
            <person name="Wu L."/>
            <person name="Ma J."/>
        </authorList>
    </citation>
    <scope>NUCLEOTIDE SEQUENCE [LARGE SCALE GENOMIC DNA]</scope>
    <source>
        <strain evidence="4">KCTC 42456</strain>
    </source>
</reference>
<feature type="chain" id="PRO_5045419596" evidence="1">
    <location>
        <begin position="24"/>
        <end position="596"/>
    </location>
</feature>
<gene>
    <name evidence="3" type="ORF">ACFSSE_08955</name>
</gene>
<dbReference type="SMART" id="SM00228">
    <property type="entry name" value="PDZ"/>
    <property type="match status" value="1"/>
</dbReference>
<dbReference type="Proteomes" id="UP001597546">
    <property type="component" value="Unassembled WGS sequence"/>
</dbReference>
<dbReference type="Pfam" id="PF13180">
    <property type="entry name" value="PDZ_2"/>
    <property type="match status" value="1"/>
</dbReference>
<dbReference type="SUPFAM" id="SSF50156">
    <property type="entry name" value="PDZ domain-like"/>
    <property type="match status" value="1"/>
</dbReference>
<dbReference type="InterPro" id="IPR007963">
    <property type="entry name" value="Peptidase_M61_catalytic"/>
</dbReference>
<comment type="caution">
    <text evidence="3">The sequence shown here is derived from an EMBL/GenBank/DDBJ whole genome shotgun (WGS) entry which is preliminary data.</text>
</comment>
<dbReference type="InterPro" id="IPR027268">
    <property type="entry name" value="Peptidase_M4/M1_CTD_sf"/>
</dbReference>
<keyword evidence="4" id="KW-1185">Reference proteome</keyword>
<organism evidence="3 4">
    <name type="scientific">Pedobacter alpinus</name>
    <dbReference type="NCBI Taxonomy" id="1590643"/>
    <lineage>
        <taxon>Bacteria</taxon>
        <taxon>Pseudomonadati</taxon>
        <taxon>Bacteroidota</taxon>
        <taxon>Sphingobacteriia</taxon>
        <taxon>Sphingobacteriales</taxon>
        <taxon>Sphingobacteriaceae</taxon>
        <taxon>Pedobacter</taxon>
    </lineage>
</organism>
<dbReference type="PIRSF" id="PIRSF016493">
    <property type="entry name" value="Glycyl_aminpptds"/>
    <property type="match status" value="1"/>
</dbReference>
<dbReference type="InterPro" id="IPR024191">
    <property type="entry name" value="Peptidase_M61"/>
</dbReference>
<dbReference type="EMBL" id="JBHULV010000028">
    <property type="protein sequence ID" value="MFD2731835.1"/>
    <property type="molecule type" value="Genomic_DNA"/>
</dbReference>
<dbReference type="InterPro" id="IPR040756">
    <property type="entry name" value="Peptidase_M61_N"/>
</dbReference>
<evidence type="ECO:0000313" key="4">
    <source>
        <dbReference type="Proteomes" id="UP001597546"/>
    </source>
</evidence>
<proteinExistence type="predicted"/>
<dbReference type="Pfam" id="PF17899">
    <property type="entry name" value="Peptidase_M61_N"/>
    <property type="match status" value="1"/>
</dbReference>
<keyword evidence="1" id="KW-0732">Signal</keyword>
<dbReference type="Gene3D" id="2.30.42.10">
    <property type="match status" value="1"/>
</dbReference>
<feature type="signal peptide" evidence="1">
    <location>
        <begin position="1"/>
        <end position="23"/>
    </location>
</feature>
<dbReference type="SUPFAM" id="SSF55486">
    <property type="entry name" value="Metalloproteases ('zincins'), catalytic domain"/>
    <property type="match status" value="1"/>
</dbReference>
<evidence type="ECO:0000313" key="3">
    <source>
        <dbReference type="EMBL" id="MFD2731835.1"/>
    </source>
</evidence>
<accession>A0ABW5TSV8</accession>
<evidence type="ECO:0000259" key="2">
    <source>
        <dbReference type="SMART" id="SM00228"/>
    </source>
</evidence>
<dbReference type="InterPro" id="IPR001478">
    <property type="entry name" value="PDZ"/>
</dbReference>
<protein>
    <submittedName>
        <fullName evidence="3">M61 family metallopeptidase</fullName>
    </submittedName>
</protein>
<feature type="domain" description="PDZ" evidence="2">
    <location>
        <begin position="491"/>
        <end position="557"/>
    </location>
</feature>
<dbReference type="Gene3D" id="1.10.390.10">
    <property type="entry name" value="Neutral Protease Domain 2"/>
    <property type="match status" value="1"/>
</dbReference>
<evidence type="ECO:0000256" key="1">
    <source>
        <dbReference type="SAM" id="SignalP"/>
    </source>
</evidence>
<dbReference type="Gene3D" id="2.60.40.3650">
    <property type="match status" value="1"/>
</dbReference>
<dbReference type="InterPro" id="IPR036034">
    <property type="entry name" value="PDZ_sf"/>
</dbReference>